<dbReference type="Gramene" id="C.cajan_44386.t">
    <property type="protein sequence ID" value="C.cajan_44386.t"/>
    <property type="gene ID" value="C.cajan_44386"/>
</dbReference>
<sequence length="222" mass="25837">REHKDLLASNLVRVELEGGNRLGGPWMLFDHYFIIFQWSLDFVSSNACVDKTLVWIRFPSLNVAFYNEDFLIALGSVVGKPIKVDQNTFRVERGRFRTPRYGLHSSIHPELIFQVKKIFLRDWNVSISHVYCEANMVPDQISRMGASSQDNVLVWLRPSSSVVALLAHDALYYRFFVVLALEWVLLSFYLLLNQKSFAYGFNRLRGFVFLPYKKIIHPLMTI</sequence>
<evidence type="ECO:0000313" key="2">
    <source>
        <dbReference type="EMBL" id="KYP36288.1"/>
    </source>
</evidence>
<dbReference type="Proteomes" id="UP000075243">
    <property type="component" value="Unassembled WGS sequence"/>
</dbReference>
<accession>A0A151R101</accession>
<dbReference type="InterPro" id="IPR040256">
    <property type="entry name" value="At4g02000-like"/>
</dbReference>
<dbReference type="EMBL" id="KQ484238">
    <property type="protein sequence ID" value="KYP36288.1"/>
    <property type="molecule type" value="Genomic_DNA"/>
</dbReference>
<evidence type="ECO:0000313" key="3">
    <source>
        <dbReference type="Proteomes" id="UP000075243"/>
    </source>
</evidence>
<evidence type="ECO:0000256" key="1">
    <source>
        <dbReference type="SAM" id="Phobius"/>
    </source>
</evidence>
<keyword evidence="1" id="KW-0812">Transmembrane</keyword>
<keyword evidence="3" id="KW-1185">Reference proteome</keyword>
<gene>
    <name evidence="2" type="ORF">KK1_042609</name>
</gene>
<keyword evidence="1" id="KW-1133">Transmembrane helix</keyword>
<keyword evidence="1" id="KW-0472">Membrane</keyword>
<reference evidence="2" key="1">
    <citation type="journal article" date="2012" name="Nat. Biotechnol.">
        <title>Draft genome sequence of pigeonpea (Cajanus cajan), an orphan legume crop of resource-poor farmers.</title>
        <authorList>
            <person name="Varshney R.K."/>
            <person name="Chen W."/>
            <person name="Li Y."/>
            <person name="Bharti A.K."/>
            <person name="Saxena R.K."/>
            <person name="Schlueter J.A."/>
            <person name="Donoghue M.T."/>
            <person name="Azam S."/>
            <person name="Fan G."/>
            <person name="Whaley A.M."/>
            <person name="Farmer A.D."/>
            <person name="Sheridan J."/>
            <person name="Iwata A."/>
            <person name="Tuteja R."/>
            <person name="Penmetsa R.V."/>
            <person name="Wu W."/>
            <person name="Upadhyaya H.D."/>
            <person name="Yang S.P."/>
            <person name="Shah T."/>
            <person name="Saxena K.B."/>
            <person name="Michael T."/>
            <person name="McCombie W.R."/>
            <person name="Yang B."/>
            <person name="Zhang G."/>
            <person name="Yang H."/>
            <person name="Wang J."/>
            <person name="Spillane C."/>
            <person name="Cook D.R."/>
            <person name="May G.D."/>
            <person name="Xu X."/>
            <person name="Jackson S.A."/>
        </authorList>
    </citation>
    <scope>NUCLEOTIDE SEQUENCE [LARGE SCALE GENOMIC DNA]</scope>
</reference>
<dbReference type="AlphaFoldDB" id="A0A151R101"/>
<protein>
    <submittedName>
        <fullName evidence="2">Uncharacterized protein</fullName>
    </submittedName>
</protein>
<dbReference type="PANTHER" id="PTHR31286">
    <property type="entry name" value="GLYCINE-RICH CELL WALL STRUCTURAL PROTEIN 1.8-LIKE"/>
    <property type="match status" value="1"/>
</dbReference>
<feature type="non-terminal residue" evidence="2">
    <location>
        <position position="1"/>
    </location>
</feature>
<proteinExistence type="predicted"/>
<name>A0A151R101_CAJCA</name>
<organism evidence="2 3">
    <name type="scientific">Cajanus cajan</name>
    <name type="common">Pigeon pea</name>
    <name type="synonym">Cajanus indicus</name>
    <dbReference type="NCBI Taxonomy" id="3821"/>
    <lineage>
        <taxon>Eukaryota</taxon>
        <taxon>Viridiplantae</taxon>
        <taxon>Streptophyta</taxon>
        <taxon>Embryophyta</taxon>
        <taxon>Tracheophyta</taxon>
        <taxon>Spermatophyta</taxon>
        <taxon>Magnoliopsida</taxon>
        <taxon>eudicotyledons</taxon>
        <taxon>Gunneridae</taxon>
        <taxon>Pentapetalae</taxon>
        <taxon>rosids</taxon>
        <taxon>fabids</taxon>
        <taxon>Fabales</taxon>
        <taxon>Fabaceae</taxon>
        <taxon>Papilionoideae</taxon>
        <taxon>50 kb inversion clade</taxon>
        <taxon>NPAAA clade</taxon>
        <taxon>indigoferoid/millettioid clade</taxon>
        <taxon>Phaseoleae</taxon>
        <taxon>Cajanus</taxon>
    </lineage>
</organism>
<dbReference type="PANTHER" id="PTHR31286:SF171">
    <property type="entry name" value="CCHC-TYPE DOMAIN-CONTAINING PROTEIN"/>
    <property type="match status" value="1"/>
</dbReference>
<feature type="transmembrane region" description="Helical" evidence="1">
    <location>
        <begin position="171"/>
        <end position="192"/>
    </location>
</feature>